<evidence type="ECO:0000256" key="2">
    <source>
        <dbReference type="ARBA" id="ARBA00022598"/>
    </source>
</evidence>
<dbReference type="PROSITE" id="PS00867">
    <property type="entry name" value="CPSASE_2"/>
    <property type="match status" value="1"/>
</dbReference>
<dbReference type="Gene3D" id="3.30.470.20">
    <property type="entry name" value="ATP-grasp fold, B domain"/>
    <property type="match status" value="1"/>
</dbReference>
<comment type="caution">
    <text evidence="9">The sequence shown here is derived from an EMBL/GenBank/DDBJ whole genome shotgun (WGS) entry which is preliminary data.</text>
</comment>
<dbReference type="OrthoDB" id="9807469at2"/>
<dbReference type="PROSITE" id="PS50975">
    <property type="entry name" value="ATP_GRASP"/>
    <property type="match status" value="1"/>
</dbReference>
<dbReference type="GO" id="GO:0004075">
    <property type="term" value="F:biotin carboxylase activity"/>
    <property type="evidence" value="ECO:0007669"/>
    <property type="project" value="UniProtKB-EC"/>
</dbReference>
<dbReference type="Proteomes" id="UP000239549">
    <property type="component" value="Unassembled WGS sequence"/>
</dbReference>
<dbReference type="InterPro" id="IPR005482">
    <property type="entry name" value="Biotin_COase_C"/>
</dbReference>
<dbReference type="SUPFAM" id="SSF52440">
    <property type="entry name" value="PreATP-grasp domain"/>
    <property type="match status" value="1"/>
</dbReference>
<dbReference type="InterPro" id="IPR011761">
    <property type="entry name" value="ATP-grasp"/>
</dbReference>
<dbReference type="GO" id="GO:0005524">
    <property type="term" value="F:ATP binding"/>
    <property type="evidence" value="ECO:0007669"/>
    <property type="project" value="UniProtKB-UniRule"/>
</dbReference>
<evidence type="ECO:0000259" key="8">
    <source>
        <dbReference type="PROSITE" id="PS50979"/>
    </source>
</evidence>
<dbReference type="InterPro" id="IPR011054">
    <property type="entry name" value="Rudment_hybrid_motif"/>
</dbReference>
<dbReference type="SUPFAM" id="SSF51246">
    <property type="entry name" value="Rudiment single hybrid motif"/>
    <property type="match status" value="1"/>
</dbReference>
<keyword evidence="4 6" id="KW-0067">ATP-binding</keyword>
<dbReference type="InterPro" id="IPR005481">
    <property type="entry name" value="BC-like_N"/>
</dbReference>
<organism evidence="9 10">
    <name type="scientific">Desulfocucumis palustris</name>
    <dbReference type="NCBI Taxonomy" id="1898651"/>
    <lineage>
        <taxon>Bacteria</taxon>
        <taxon>Bacillati</taxon>
        <taxon>Bacillota</taxon>
        <taxon>Clostridia</taxon>
        <taxon>Eubacteriales</taxon>
        <taxon>Desulfocucumaceae</taxon>
        <taxon>Desulfocucumis</taxon>
    </lineage>
</organism>
<dbReference type="InterPro" id="IPR011764">
    <property type="entry name" value="Biotin_carboxylation_dom"/>
</dbReference>
<dbReference type="PROSITE" id="PS50979">
    <property type="entry name" value="BC"/>
    <property type="match status" value="1"/>
</dbReference>
<evidence type="ECO:0000256" key="3">
    <source>
        <dbReference type="ARBA" id="ARBA00022741"/>
    </source>
</evidence>
<keyword evidence="2" id="KW-0436">Ligase</keyword>
<keyword evidence="5" id="KW-0092">Biotin</keyword>
<dbReference type="InterPro" id="IPR050856">
    <property type="entry name" value="Biotin_carboxylase_complex"/>
</dbReference>
<dbReference type="Pfam" id="PF00289">
    <property type="entry name" value="Biotin_carb_N"/>
    <property type="match status" value="1"/>
</dbReference>
<evidence type="ECO:0000313" key="9">
    <source>
        <dbReference type="EMBL" id="GBF32061.1"/>
    </source>
</evidence>
<dbReference type="InterPro" id="IPR016185">
    <property type="entry name" value="PreATP-grasp_dom_sf"/>
</dbReference>
<dbReference type="AlphaFoldDB" id="A0A2L2XE08"/>
<reference evidence="10" key="1">
    <citation type="submission" date="2018-02" db="EMBL/GenBank/DDBJ databases">
        <title>Genome sequence of Desulfocucumis palustris strain NAW-5.</title>
        <authorList>
            <person name="Watanabe M."/>
            <person name="Kojima H."/>
            <person name="Fukui M."/>
        </authorList>
    </citation>
    <scope>NUCLEOTIDE SEQUENCE [LARGE SCALE GENOMIC DNA]</scope>
    <source>
        <strain evidence="10">NAW-5</strain>
    </source>
</reference>
<dbReference type="Pfam" id="PF02786">
    <property type="entry name" value="CPSase_L_D2"/>
    <property type="match status" value="1"/>
</dbReference>
<keyword evidence="10" id="KW-1185">Reference proteome</keyword>
<dbReference type="FunFam" id="3.40.50.20:FF:000010">
    <property type="entry name" value="Propionyl-CoA carboxylase subunit alpha"/>
    <property type="match status" value="1"/>
</dbReference>
<dbReference type="PANTHER" id="PTHR18866">
    <property type="entry name" value="CARBOXYLASE:PYRUVATE/ACETYL-COA/PROPIONYL-COA CARBOXYLASE"/>
    <property type="match status" value="1"/>
</dbReference>
<dbReference type="EMBL" id="BFAV01000018">
    <property type="protein sequence ID" value="GBF32061.1"/>
    <property type="molecule type" value="Genomic_DNA"/>
</dbReference>
<dbReference type="SMART" id="SM00878">
    <property type="entry name" value="Biotin_carb_C"/>
    <property type="match status" value="1"/>
</dbReference>
<name>A0A2L2XE08_9FIRM</name>
<evidence type="ECO:0000256" key="6">
    <source>
        <dbReference type="PROSITE-ProRule" id="PRU00409"/>
    </source>
</evidence>
<evidence type="ECO:0000313" key="10">
    <source>
        <dbReference type="Proteomes" id="UP000239549"/>
    </source>
</evidence>
<evidence type="ECO:0000256" key="1">
    <source>
        <dbReference type="ARBA" id="ARBA00013263"/>
    </source>
</evidence>
<feature type="domain" description="ATP-grasp" evidence="7">
    <location>
        <begin position="120"/>
        <end position="319"/>
    </location>
</feature>
<evidence type="ECO:0000259" key="7">
    <source>
        <dbReference type="PROSITE" id="PS50975"/>
    </source>
</evidence>
<dbReference type="EC" id="6.3.4.14" evidence="1"/>
<dbReference type="SUPFAM" id="SSF56059">
    <property type="entry name" value="Glutathione synthetase ATP-binding domain-like"/>
    <property type="match status" value="1"/>
</dbReference>
<proteinExistence type="predicted"/>
<dbReference type="PANTHER" id="PTHR18866:SF33">
    <property type="entry name" value="METHYLCROTONOYL-COA CARBOXYLASE SUBUNIT ALPHA, MITOCHONDRIAL-RELATED"/>
    <property type="match status" value="1"/>
</dbReference>
<accession>A0A2L2XE08</accession>
<evidence type="ECO:0000256" key="5">
    <source>
        <dbReference type="ARBA" id="ARBA00023267"/>
    </source>
</evidence>
<keyword evidence="3 6" id="KW-0547">Nucleotide-binding</keyword>
<dbReference type="GO" id="GO:0046872">
    <property type="term" value="F:metal ion binding"/>
    <property type="evidence" value="ECO:0007669"/>
    <property type="project" value="InterPro"/>
</dbReference>
<dbReference type="RefSeq" id="WP_104370641.1">
    <property type="nucleotide sequence ID" value="NZ_BFAV01000018.1"/>
</dbReference>
<protein>
    <recommendedName>
        <fullName evidence="1">biotin carboxylase</fullName>
        <ecNumber evidence="1">6.3.4.14</ecNumber>
    </recommendedName>
</protein>
<evidence type="ECO:0000256" key="4">
    <source>
        <dbReference type="ARBA" id="ARBA00022840"/>
    </source>
</evidence>
<sequence>MIKKLLIANRGEIVPRIIRTCHKLGIETVAVYSEADKNAFYLQLADEARLIGPANPVKSYLNIDAIIDAAEKSGADAVHPGYGFLSENASFAGAVASSGRTWVGPSPEVLKAIESKCYCRDLATKIDVPVVPGTVKPVQDPDEIRRFGFQFGFPIILKLDKGGGGKGIEIISGQGQGQVRQAYERLSRIGQLAFASSDCYIEIKVDQPRHIEIQFMADGHGNIVCLGERECSIQRRYQKIIEESPSTVVTENDRKNLYQYTTGLVRAMNYQGAGTMEFLRAGDGKYFFMEINARLQVEHPVTEFVAGLDIVECQLRIASGGRLEVDQDDIRLSGHAVEARVYAEDPATFFPSPGQITKLRFPPGDAEWLRIDHALEEGGVVPPYYDPLLAKVITWGRSRSEAVQLLKDTLSSFDIQGVKTTIPINLDIISSSEFIEGSFNTSFIEKIQQKKN</sequence>
<gene>
    <name evidence="9" type="ORF">DCCM_0252</name>
</gene>
<feature type="domain" description="Biotin carboxylation" evidence="8">
    <location>
        <begin position="1"/>
        <end position="449"/>
    </location>
</feature>
<dbReference type="InterPro" id="IPR005479">
    <property type="entry name" value="CPAse_ATP-bd"/>
</dbReference>
<dbReference type="Pfam" id="PF02785">
    <property type="entry name" value="Biotin_carb_C"/>
    <property type="match status" value="1"/>
</dbReference>